<evidence type="ECO:0000313" key="3">
    <source>
        <dbReference type="Proteomes" id="UP000464178"/>
    </source>
</evidence>
<dbReference type="AlphaFoldDB" id="A0A6P2D9D2"/>
<dbReference type="KEGG" id="gms:SOIL9_05410"/>
<dbReference type="EMBL" id="LR593886">
    <property type="protein sequence ID" value="VTR97789.1"/>
    <property type="molecule type" value="Genomic_DNA"/>
</dbReference>
<dbReference type="Pfam" id="PF22599">
    <property type="entry name" value="SecDF_P1_head"/>
    <property type="match status" value="1"/>
</dbReference>
<feature type="domain" description="SecDF P1 head subdomain" evidence="1">
    <location>
        <begin position="53"/>
        <end position="146"/>
    </location>
</feature>
<sequence>MIALVQASVLAVSSFGFGAPALADRADEKVKVEFRRAETKNAEGLVEAKVEGTRTKVYLHKEADATNKDIASARVFEDDNKKVLIEVTFTKDGAKKIATLSGEHKGKPVAVVIDGKVVCAPVLRAPLTDKAQISGQFTKDEAEKIVKGLTAP</sequence>
<accession>A0A6P2D9D2</accession>
<dbReference type="InterPro" id="IPR054384">
    <property type="entry name" value="SecDF_P1_head"/>
</dbReference>
<evidence type="ECO:0000259" key="1">
    <source>
        <dbReference type="Pfam" id="PF22599"/>
    </source>
</evidence>
<evidence type="ECO:0000313" key="2">
    <source>
        <dbReference type="EMBL" id="VTR97789.1"/>
    </source>
</evidence>
<gene>
    <name evidence="2" type="ORF">SOIL9_05410</name>
</gene>
<dbReference type="RefSeq" id="WP_162671362.1">
    <property type="nucleotide sequence ID" value="NZ_LR593886.1"/>
</dbReference>
<name>A0A6P2D9D2_9BACT</name>
<protein>
    <submittedName>
        <fullName evidence="2">Protein-export membrane protein: Protein export protein SecD</fullName>
    </submittedName>
</protein>
<reference evidence="2 3" key="1">
    <citation type="submission" date="2019-05" db="EMBL/GenBank/DDBJ databases">
        <authorList>
            <consortium name="Science for Life Laboratories"/>
        </authorList>
    </citation>
    <scope>NUCLEOTIDE SEQUENCE [LARGE SCALE GENOMIC DNA]</scope>
    <source>
        <strain evidence="2">Soil9</strain>
    </source>
</reference>
<dbReference type="Gene3D" id="3.30.1360.200">
    <property type="match status" value="1"/>
</dbReference>
<proteinExistence type="predicted"/>
<organism evidence="2 3">
    <name type="scientific">Gemmata massiliana</name>
    <dbReference type="NCBI Taxonomy" id="1210884"/>
    <lineage>
        <taxon>Bacteria</taxon>
        <taxon>Pseudomonadati</taxon>
        <taxon>Planctomycetota</taxon>
        <taxon>Planctomycetia</taxon>
        <taxon>Gemmatales</taxon>
        <taxon>Gemmataceae</taxon>
        <taxon>Gemmata</taxon>
    </lineage>
</organism>
<keyword evidence="3" id="KW-1185">Reference proteome</keyword>
<dbReference type="Proteomes" id="UP000464178">
    <property type="component" value="Chromosome"/>
</dbReference>